<organism evidence="2 3">
    <name type="scientific">Alteromonas gracilis</name>
    <dbReference type="NCBI Taxonomy" id="1479524"/>
    <lineage>
        <taxon>Bacteria</taxon>
        <taxon>Pseudomonadati</taxon>
        <taxon>Pseudomonadota</taxon>
        <taxon>Gammaproteobacteria</taxon>
        <taxon>Alteromonadales</taxon>
        <taxon>Alteromonadaceae</taxon>
        <taxon>Alteromonas/Salinimonas group</taxon>
        <taxon>Alteromonas</taxon>
    </lineage>
</organism>
<sequence length="194" mass="21588">MHQTVLAQFDITYAPLSPIHFAGVISLGNKVHGDNYLTNDLLADYYAKSFVGDINASWVALNQNNVVGFRLTFAHNQWQSDEWCTPSLWPATAENVCYFKCNTVDPDMQGKGIGSELLHKSIECAKAQGADAGLAHIWLASPGNSAFKYFTKNGGQLIKKHPNKWRYASIHEGYDCPVCTEYCECEGAEMLLEF</sequence>
<evidence type="ECO:0000313" key="3">
    <source>
        <dbReference type="Proteomes" id="UP000239539"/>
    </source>
</evidence>
<reference evidence="3" key="1">
    <citation type="journal article" date="2020" name="Int. J. Syst. Evol. Microbiol.">
        <title>Alteromonas alba sp. nov., a marine bacterium isolated from the seawater of the West Pacific Ocean.</title>
        <authorList>
            <person name="Sun C."/>
            <person name="Wu Y.-H."/>
            <person name="Xamxidin M."/>
            <person name="Cheng H."/>
            <person name="Xu X.-W."/>
        </authorList>
    </citation>
    <scope>NUCLEOTIDE SEQUENCE [LARGE SCALE GENOMIC DNA]</scope>
    <source>
        <strain evidence="3">9a2</strain>
    </source>
</reference>
<name>A0ABX5CTN4_9ALTE</name>
<dbReference type="PROSITE" id="PS51186">
    <property type="entry name" value="GNAT"/>
    <property type="match status" value="1"/>
</dbReference>
<dbReference type="EMBL" id="PVNO01000002">
    <property type="protein sequence ID" value="PRO70765.1"/>
    <property type="molecule type" value="Genomic_DNA"/>
</dbReference>
<proteinExistence type="predicted"/>
<dbReference type="InterPro" id="IPR000182">
    <property type="entry name" value="GNAT_dom"/>
</dbReference>
<dbReference type="CDD" id="cd04301">
    <property type="entry name" value="NAT_SF"/>
    <property type="match status" value="1"/>
</dbReference>
<accession>A0ABX5CTN4</accession>
<gene>
    <name evidence="2" type="ORF">C6Y39_01060</name>
</gene>
<dbReference type="Gene3D" id="3.40.630.30">
    <property type="match status" value="1"/>
</dbReference>
<protein>
    <submittedName>
        <fullName evidence="2">GNAT family N-acetyltransferase</fullName>
    </submittedName>
</protein>
<keyword evidence="3" id="KW-1185">Reference proteome</keyword>
<dbReference type="Proteomes" id="UP000239539">
    <property type="component" value="Unassembled WGS sequence"/>
</dbReference>
<feature type="domain" description="N-acetyltransferase" evidence="1">
    <location>
        <begin position="11"/>
        <end position="177"/>
    </location>
</feature>
<dbReference type="Pfam" id="PF00583">
    <property type="entry name" value="Acetyltransf_1"/>
    <property type="match status" value="1"/>
</dbReference>
<dbReference type="SUPFAM" id="SSF55729">
    <property type="entry name" value="Acyl-CoA N-acyltransferases (Nat)"/>
    <property type="match status" value="1"/>
</dbReference>
<evidence type="ECO:0000259" key="1">
    <source>
        <dbReference type="PROSITE" id="PS51186"/>
    </source>
</evidence>
<dbReference type="InterPro" id="IPR016181">
    <property type="entry name" value="Acyl_CoA_acyltransferase"/>
</dbReference>
<evidence type="ECO:0000313" key="2">
    <source>
        <dbReference type="EMBL" id="PRO70765.1"/>
    </source>
</evidence>
<comment type="caution">
    <text evidence="2">The sequence shown here is derived from an EMBL/GenBank/DDBJ whole genome shotgun (WGS) entry which is preliminary data.</text>
</comment>